<keyword evidence="5 7" id="KW-0418">Kinase</keyword>
<dbReference type="InterPro" id="IPR036890">
    <property type="entry name" value="HATPase_C_sf"/>
</dbReference>
<evidence type="ECO:0000313" key="8">
    <source>
        <dbReference type="Proteomes" id="UP000292884"/>
    </source>
</evidence>
<dbReference type="Gene3D" id="3.30.450.20">
    <property type="entry name" value="PAS domain"/>
    <property type="match status" value="1"/>
</dbReference>
<dbReference type="Pfam" id="PF00512">
    <property type="entry name" value="HisKA"/>
    <property type="match status" value="1"/>
</dbReference>
<dbReference type="InterPro" id="IPR005467">
    <property type="entry name" value="His_kinase_dom"/>
</dbReference>
<gene>
    <name evidence="7" type="ORF">EZ428_21180</name>
</gene>
<keyword evidence="4" id="KW-0808">Transferase</keyword>
<dbReference type="PROSITE" id="PS50109">
    <property type="entry name" value="HIS_KIN"/>
    <property type="match status" value="1"/>
</dbReference>
<dbReference type="SUPFAM" id="SSF47384">
    <property type="entry name" value="Homodimeric domain of signal transducing histidine kinase"/>
    <property type="match status" value="1"/>
</dbReference>
<reference evidence="7 8" key="1">
    <citation type="submission" date="2019-02" db="EMBL/GenBank/DDBJ databases">
        <title>Pedobacter sp. RP-1-13 sp. nov., isolated from Arctic soil.</title>
        <authorList>
            <person name="Dahal R.H."/>
        </authorList>
    </citation>
    <scope>NUCLEOTIDE SEQUENCE [LARGE SCALE GENOMIC DNA]</scope>
    <source>
        <strain evidence="7 8">RP-1-13</strain>
    </source>
</reference>
<dbReference type="GO" id="GO:0007234">
    <property type="term" value="P:osmosensory signaling via phosphorelay pathway"/>
    <property type="evidence" value="ECO:0007669"/>
    <property type="project" value="TreeGrafter"/>
</dbReference>
<dbReference type="RefSeq" id="WP_131555257.1">
    <property type="nucleotide sequence ID" value="NZ_SJSK01000006.1"/>
</dbReference>
<dbReference type="Gene3D" id="1.10.287.130">
    <property type="match status" value="1"/>
</dbReference>
<dbReference type="OrthoDB" id="9766459at2"/>
<dbReference type="CDD" id="cd00082">
    <property type="entry name" value="HisKA"/>
    <property type="match status" value="1"/>
</dbReference>
<dbReference type="PRINTS" id="PR00344">
    <property type="entry name" value="BCTRLSENSOR"/>
</dbReference>
<keyword evidence="8" id="KW-1185">Reference proteome</keyword>
<dbReference type="AlphaFoldDB" id="A0A4V2MHX8"/>
<evidence type="ECO:0000259" key="6">
    <source>
        <dbReference type="PROSITE" id="PS50109"/>
    </source>
</evidence>
<feature type="domain" description="Histidine kinase" evidence="6">
    <location>
        <begin position="156"/>
        <end position="368"/>
    </location>
</feature>
<evidence type="ECO:0000313" key="7">
    <source>
        <dbReference type="EMBL" id="TCC88236.1"/>
    </source>
</evidence>
<dbReference type="FunFam" id="3.30.565.10:FF:000006">
    <property type="entry name" value="Sensor histidine kinase WalK"/>
    <property type="match status" value="1"/>
</dbReference>
<dbReference type="SMART" id="SM00388">
    <property type="entry name" value="HisKA"/>
    <property type="match status" value="1"/>
</dbReference>
<comment type="caution">
    <text evidence="7">The sequence shown here is derived from an EMBL/GenBank/DDBJ whole genome shotgun (WGS) entry which is preliminary data.</text>
</comment>
<dbReference type="InterPro" id="IPR004358">
    <property type="entry name" value="Sig_transdc_His_kin-like_C"/>
</dbReference>
<dbReference type="EC" id="2.7.13.3" evidence="2"/>
<evidence type="ECO:0000256" key="4">
    <source>
        <dbReference type="ARBA" id="ARBA00022679"/>
    </source>
</evidence>
<dbReference type="SMART" id="SM00387">
    <property type="entry name" value="HATPase_c"/>
    <property type="match status" value="1"/>
</dbReference>
<dbReference type="SUPFAM" id="SSF55785">
    <property type="entry name" value="PYP-like sensor domain (PAS domain)"/>
    <property type="match status" value="1"/>
</dbReference>
<keyword evidence="3" id="KW-0597">Phosphoprotein</keyword>
<dbReference type="InterPro" id="IPR003594">
    <property type="entry name" value="HATPase_dom"/>
</dbReference>
<comment type="catalytic activity">
    <reaction evidence="1">
        <text>ATP + protein L-histidine = ADP + protein N-phospho-L-histidine.</text>
        <dbReference type="EC" id="2.7.13.3"/>
    </reaction>
</comment>
<evidence type="ECO:0000256" key="2">
    <source>
        <dbReference type="ARBA" id="ARBA00012438"/>
    </source>
</evidence>
<dbReference type="InterPro" id="IPR035965">
    <property type="entry name" value="PAS-like_dom_sf"/>
</dbReference>
<evidence type="ECO:0000256" key="3">
    <source>
        <dbReference type="ARBA" id="ARBA00022553"/>
    </source>
</evidence>
<name>A0A4V2MHX8_9SPHI</name>
<dbReference type="InterPro" id="IPR036097">
    <property type="entry name" value="HisK_dim/P_sf"/>
</dbReference>
<dbReference type="SUPFAM" id="SSF55874">
    <property type="entry name" value="ATPase domain of HSP90 chaperone/DNA topoisomerase II/histidine kinase"/>
    <property type="match status" value="1"/>
</dbReference>
<dbReference type="InterPro" id="IPR050351">
    <property type="entry name" value="BphY/WalK/GraS-like"/>
</dbReference>
<dbReference type="Proteomes" id="UP000292884">
    <property type="component" value="Unassembled WGS sequence"/>
</dbReference>
<sequence>MIQFKEEHWELLFNSIDEGFCIIEMIFDEQEKPIDYRFLVINSSFEKQTKLNNAVGKRMREFAPNHEEHWFETYGKIALTGESVRFENYAEQLNCWYDVYAFRFGDPKNLQVAILFNNITERKQSEEQIKLLNKELAERVCQLEFANKELDAFSYSVSHDLRAPLGILNSFIKILADELSGNLTEEISYILGVMNSTSQKMENLIKDMLVFSHISKSEIERKEINTQQIVNNIVEDFCKQHFVEKTIFKIGDLPPSNGNSSMLNQVWTNLISNAYKYSKKKSPQTIEIGSKQNVEETTYYIKDNGVGFDMQSHQKLFGIFQRLHSDSEFEGAGIGLAIVQRIITRHEGKVWADAKVNEGATFYFTIPA</sequence>
<dbReference type="GO" id="GO:0000155">
    <property type="term" value="F:phosphorelay sensor kinase activity"/>
    <property type="evidence" value="ECO:0007669"/>
    <property type="project" value="InterPro"/>
</dbReference>
<dbReference type="PANTHER" id="PTHR42878">
    <property type="entry name" value="TWO-COMPONENT HISTIDINE KINASE"/>
    <property type="match status" value="1"/>
</dbReference>
<protein>
    <recommendedName>
        <fullName evidence="2">histidine kinase</fullName>
        <ecNumber evidence="2">2.7.13.3</ecNumber>
    </recommendedName>
</protein>
<dbReference type="Pfam" id="PF02518">
    <property type="entry name" value="HATPase_c"/>
    <property type="match status" value="1"/>
</dbReference>
<dbReference type="PANTHER" id="PTHR42878:SF15">
    <property type="entry name" value="BACTERIOPHYTOCHROME"/>
    <property type="match status" value="1"/>
</dbReference>
<proteinExistence type="predicted"/>
<dbReference type="Gene3D" id="3.30.565.10">
    <property type="entry name" value="Histidine kinase-like ATPase, C-terminal domain"/>
    <property type="match status" value="1"/>
</dbReference>
<organism evidence="7 8">
    <name type="scientific">Pedobacter frigiditerrae</name>
    <dbReference type="NCBI Taxonomy" id="2530452"/>
    <lineage>
        <taxon>Bacteria</taxon>
        <taxon>Pseudomonadati</taxon>
        <taxon>Bacteroidota</taxon>
        <taxon>Sphingobacteriia</taxon>
        <taxon>Sphingobacteriales</taxon>
        <taxon>Sphingobacteriaceae</taxon>
        <taxon>Pedobacter</taxon>
    </lineage>
</organism>
<dbReference type="EMBL" id="SJSK01000006">
    <property type="protein sequence ID" value="TCC88236.1"/>
    <property type="molecule type" value="Genomic_DNA"/>
</dbReference>
<accession>A0A4V2MHX8</accession>
<dbReference type="GO" id="GO:0030295">
    <property type="term" value="F:protein kinase activator activity"/>
    <property type="evidence" value="ECO:0007669"/>
    <property type="project" value="TreeGrafter"/>
</dbReference>
<dbReference type="InterPro" id="IPR003661">
    <property type="entry name" value="HisK_dim/P_dom"/>
</dbReference>
<evidence type="ECO:0000256" key="5">
    <source>
        <dbReference type="ARBA" id="ARBA00022777"/>
    </source>
</evidence>
<dbReference type="GO" id="GO:0000156">
    <property type="term" value="F:phosphorelay response regulator activity"/>
    <property type="evidence" value="ECO:0007669"/>
    <property type="project" value="TreeGrafter"/>
</dbReference>
<evidence type="ECO:0000256" key="1">
    <source>
        <dbReference type="ARBA" id="ARBA00000085"/>
    </source>
</evidence>